<sequence>MMTGSNVAKLVEEPGGDLVWSLGDRIVGRVTRNGALWGVSWSLSTRTERRLTDLFGSSHAACLAAERCWPAEAYCGWVESPQGGFFRQLGRSRIYVRQAVPGWYAVRDRKLLGRAGNAIWFTTASDAMAAVEMDYYTPFDADPFRDVPERYTWLTIAGRRAA</sequence>
<gene>
    <name evidence="1" type="ORF">CI1B_48930</name>
</gene>
<dbReference type="Proteomes" id="UP000328092">
    <property type="component" value="Unassembled WGS sequence"/>
</dbReference>
<organism evidence="1 2">
    <name type="scientific">Bradyrhizobium ivorense</name>
    <dbReference type="NCBI Taxonomy" id="2511166"/>
    <lineage>
        <taxon>Bacteria</taxon>
        <taxon>Pseudomonadati</taxon>
        <taxon>Pseudomonadota</taxon>
        <taxon>Alphaproteobacteria</taxon>
        <taxon>Hyphomicrobiales</taxon>
        <taxon>Nitrobacteraceae</taxon>
        <taxon>Bradyrhizobium</taxon>
    </lineage>
</organism>
<reference evidence="1" key="1">
    <citation type="submission" date="2019-02" db="EMBL/GenBank/DDBJ databases">
        <authorList>
            <person name="Pothier F.J."/>
        </authorList>
    </citation>
    <scope>NUCLEOTIDE SEQUENCE</scope>
    <source>
        <strain evidence="1">CI-1B</strain>
    </source>
</reference>
<accession>A0A508TGF7</accession>
<proteinExistence type="predicted"/>
<dbReference type="AlphaFoldDB" id="A0A508TGF7"/>
<protein>
    <submittedName>
        <fullName evidence="1">Uncharacterized protein</fullName>
    </submittedName>
</protein>
<keyword evidence="2" id="KW-1185">Reference proteome</keyword>
<comment type="caution">
    <text evidence="1">The sequence shown here is derived from an EMBL/GenBank/DDBJ whole genome shotgun (WGS) entry which is preliminary data.</text>
</comment>
<name>A0A508TGF7_9BRAD</name>
<evidence type="ECO:0000313" key="2">
    <source>
        <dbReference type="Proteomes" id="UP000328092"/>
    </source>
</evidence>
<dbReference type="EMBL" id="CAADFC020000016">
    <property type="protein sequence ID" value="VIO73288.1"/>
    <property type="molecule type" value="Genomic_DNA"/>
</dbReference>
<evidence type="ECO:0000313" key="1">
    <source>
        <dbReference type="EMBL" id="VIO73288.1"/>
    </source>
</evidence>